<dbReference type="InterPro" id="IPR052617">
    <property type="entry name" value="Huntingtin-int_K"/>
</dbReference>
<dbReference type="GO" id="GO:0050821">
    <property type="term" value="P:protein stabilization"/>
    <property type="evidence" value="ECO:0007669"/>
    <property type="project" value="TreeGrafter"/>
</dbReference>
<sequence>MAEPQPPTVHEGADVPPSLPANATADDLKAASALSSLDARPDEDTPPKKEIDLKALNDAIKNLGGDEAGKKTTAAVKKEEVVKKPVVKVEQADVTLLVEQLGVSKGKATELLRAHKADAVKAMTAWVTAAV</sequence>
<protein>
    <recommendedName>
        <fullName evidence="2">Nascent polypeptide-associated complex subunit alpha-like UBA domain-containing protein</fullName>
    </recommendedName>
</protein>
<feature type="domain" description="Nascent polypeptide-associated complex subunit alpha-like UBA" evidence="2">
    <location>
        <begin position="87"/>
        <end position="127"/>
    </location>
</feature>
<dbReference type="OrthoDB" id="285219at2759"/>
<dbReference type="PANTHER" id="PTHR31184:SF2">
    <property type="entry name" value="HUNTINGTIN-INTERACTING PROTEIN K"/>
    <property type="match status" value="1"/>
</dbReference>
<reference evidence="3 4" key="1">
    <citation type="journal article" date="2018" name="IMA Fungus">
        <title>IMA Genome-F 10: Nine draft genome sequences of Claviceps purpurea s.lat., including C. arundinis, C. humidiphila, and C. cf. spartinae, pseudomolecules for the pitch canker pathogen Fusarium circinatum, draft genome of Davidsoniella eucalypti, Grosmannia galeiformis, Quambalaria eucalypti, and Teratosphaeria destructans.</title>
        <authorList>
            <person name="Wingfield B.D."/>
            <person name="Liu M."/>
            <person name="Nguyen H.D."/>
            <person name="Lane F.A."/>
            <person name="Morgan S.W."/>
            <person name="De Vos L."/>
            <person name="Wilken P.M."/>
            <person name="Duong T.A."/>
            <person name="Aylward J."/>
            <person name="Coetzee M.P."/>
            <person name="Dadej K."/>
            <person name="De Beer Z.W."/>
            <person name="Findlay W."/>
            <person name="Havenga M."/>
            <person name="Kolarik M."/>
            <person name="Menzies J.G."/>
            <person name="Naidoo K."/>
            <person name="Pochopski O."/>
            <person name="Shoukouhi P."/>
            <person name="Santana Q.C."/>
            <person name="Seifert K.A."/>
            <person name="Soal N."/>
            <person name="Steenkamp E.T."/>
            <person name="Tatham C.T."/>
            <person name="van der Nest M.A."/>
            <person name="Wingfield M.J."/>
        </authorList>
    </citation>
    <scope>NUCLEOTIDE SEQUENCE [LARGE SCALE GENOMIC DNA]</scope>
    <source>
        <strain evidence="3">CMW44962</strain>
    </source>
</reference>
<evidence type="ECO:0000256" key="1">
    <source>
        <dbReference type="SAM" id="MobiDB-lite"/>
    </source>
</evidence>
<feature type="compositionally biased region" description="Basic and acidic residues" evidence="1">
    <location>
        <begin position="39"/>
        <end position="52"/>
    </location>
</feature>
<evidence type="ECO:0000313" key="4">
    <source>
        <dbReference type="Proteomes" id="UP001138500"/>
    </source>
</evidence>
<dbReference type="Gene3D" id="1.10.8.10">
    <property type="entry name" value="DNA helicase RuvA subunit, C-terminal domain"/>
    <property type="match status" value="1"/>
</dbReference>
<dbReference type="PANTHER" id="PTHR31184">
    <property type="entry name" value="HUNTINGTIN-INTERACTING PROTEIN K FAMILY MEMBER"/>
    <property type="match status" value="1"/>
</dbReference>
<evidence type="ECO:0000259" key="2">
    <source>
        <dbReference type="Pfam" id="PF19026"/>
    </source>
</evidence>
<comment type="caution">
    <text evidence="3">The sequence shown here is derived from an EMBL/GenBank/DDBJ whole genome shotgun (WGS) entry which is preliminary data.</text>
</comment>
<organism evidence="3 4">
    <name type="scientific">Teratosphaeria destructans</name>
    <dbReference type="NCBI Taxonomy" id="418781"/>
    <lineage>
        <taxon>Eukaryota</taxon>
        <taxon>Fungi</taxon>
        <taxon>Dikarya</taxon>
        <taxon>Ascomycota</taxon>
        <taxon>Pezizomycotina</taxon>
        <taxon>Dothideomycetes</taxon>
        <taxon>Dothideomycetidae</taxon>
        <taxon>Mycosphaerellales</taxon>
        <taxon>Teratosphaeriaceae</taxon>
        <taxon>Teratosphaeria</taxon>
    </lineage>
</organism>
<dbReference type="GO" id="GO:0043066">
    <property type="term" value="P:negative regulation of apoptotic process"/>
    <property type="evidence" value="ECO:0007669"/>
    <property type="project" value="TreeGrafter"/>
</dbReference>
<dbReference type="Pfam" id="PF19026">
    <property type="entry name" value="UBA_HYPK"/>
    <property type="match status" value="1"/>
</dbReference>
<keyword evidence="4" id="KW-1185">Reference proteome</keyword>
<feature type="compositionally biased region" description="Low complexity" evidence="1">
    <location>
        <begin position="21"/>
        <end position="38"/>
    </location>
</feature>
<accession>A0A9W7SXW0</accession>
<dbReference type="InterPro" id="IPR038922">
    <property type="entry name" value="HYPK_UBA"/>
</dbReference>
<dbReference type="EMBL" id="RIBY02000524">
    <property type="protein sequence ID" value="KAH9841224.1"/>
    <property type="molecule type" value="Genomic_DNA"/>
</dbReference>
<reference evidence="3 4" key="2">
    <citation type="journal article" date="2021" name="Curr. Genet.">
        <title>Genetic response to nitrogen starvation in the aggressive Eucalyptus foliar pathogen Teratosphaeria destructans.</title>
        <authorList>
            <person name="Havenga M."/>
            <person name="Wingfield B.D."/>
            <person name="Wingfield M.J."/>
            <person name="Dreyer L.L."/>
            <person name="Roets F."/>
            <person name="Aylward J."/>
        </authorList>
    </citation>
    <scope>NUCLEOTIDE SEQUENCE [LARGE SCALE GENOMIC DNA]</scope>
    <source>
        <strain evidence="3">CMW44962</strain>
    </source>
</reference>
<feature type="region of interest" description="Disordered" evidence="1">
    <location>
        <begin position="1"/>
        <end position="52"/>
    </location>
</feature>
<gene>
    <name evidence="3" type="ORF">Tdes44962_MAKER07836</name>
</gene>
<name>A0A9W7SXW0_9PEZI</name>
<dbReference type="Proteomes" id="UP001138500">
    <property type="component" value="Unassembled WGS sequence"/>
</dbReference>
<dbReference type="CDD" id="cd14361">
    <property type="entry name" value="UBA_HYPK"/>
    <property type="match status" value="1"/>
</dbReference>
<dbReference type="AlphaFoldDB" id="A0A9W7SXW0"/>
<proteinExistence type="predicted"/>
<dbReference type="InterPro" id="IPR044034">
    <property type="entry name" value="NAC-like_UBA"/>
</dbReference>
<evidence type="ECO:0000313" key="3">
    <source>
        <dbReference type="EMBL" id="KAH9841224.1"/>
    </source>
</evidence>